<accession>A0A0K6H4A5</accession>
<reference evidence="2" key="1">
    <citation type="submission" date="2015-08" db="EMBL/GenBank/DDBJ databases">
        <authorList>
            <person name="Varghese N."/>
        </authorList>
    </citation>
    <scope>NUCLEOTIDE SEQUENCE [LARGE SCALE GENOMIC DNA]</scope>
    <source>
        <strain evidence="2">DSM 17901</strain>
    </source>
</reference>
<proteinExistence type="predicted"/>
<sequence length="206" mass="21591">MDAAPTAALKRADNALSPAPVLALQPLAAHLLQRIAALQTGIRLYNLLEEAVQRVADTIADAPLRAVLSANLPEGVETPPTVHDEVVGLRAELGRQLETAMEALARLDVPAAQPSADAERIGRMLGGLVEAAASADTPLQQVLFAAISVLLADSAGWAALATLAEAEEEKDLSGRFRLVSVEEAQQAQALLGWLEALMLAESGRNV</sequence>
<evidence type="ECO:0000313" key="2">
    <source>
        <dbReference type="Proteomes" id="UP000243535"/>
    </source>
</evidence>
<dbReference type="RefSeq" id="WP_055434305.1">
    <property type="nucleotide sequence ID" value="NZ_CYHA01000006.1"/>
</dbReference>
<dbReference type="AlphaFoldDB" id="A0A0K6H4A5"/>
<dbReference type="Proteomes" id="UP000243535">
    <property type="component" value="Unassembled WGS sequence"/>
</dbReference>
<name>A0A0K6H4A5_9NEIS</name>
<organism evidence="1 2">
    <name type="scientific">Gulbenkiania indica</name>
    <dbReference type="NCBI Taxonomy" id="375574"/>
    <lineage>
        <taxon>Bacteria</taxon>
        <taxon>Pseudomonadati</taxon>
        <taxon>Pseudomonadota</taxon>
        <taxon>Betaproteobacteria</taxon>
        <taxon>Neisseriales</taxon>
        <taxon>Chromobacteriaceae</taxon>
        <taxon>Gulbenkiania</taxon>
    </lineage>
</organism>
<keyword evidence="2" id="KW-1185">Reference proteome</keyword>
<protein>
    <submittedName>
        <fullName evidence="1">Uncharacterized protein</fullName>
    </submittedName>
</protein>
<dbReference type="STRING" id="375574.GCA_001418035_02261"/>
<evidence type="ECO:0000313" key="1">
    <source>
        <dbReference type="EMBL" id="CUA85731.1"/>
    </source>
</evidence>
<dbReference type="EMBL" id="CYHA01000006">
    <property type="protein sequence ID" value="CUA85731.1"/>
    <property type="molecule type" value="Genomic_DNA"/>
</dbReference>
<gene>
    <name evidence="1" type="ORF">Ga0061063_2481</name>
</gene>